<gene>
    <name evidence="16" type="ORF">HBH39_19170</name>
</gene>
<dbReference type="InterPro" id="IPR014016">
    <property type="entry name" value="UvrD-like_ATP-bd"/>
</dbReference>
<evidence type="ECO:0000256" key="11">
    <source>
        <dbReference type="ARBA" id="ARBA00048988"/>
    </source>
</evidence>
<dbReference type="PANTHER" id="PTHR11070:SF2">
    <property type="entry name" value="ATP-DEPENDENT DNA HELICASE SRS2"/>
    <property type="match status" value="1"/>
</dbReference>
<dbReference type="Gene3D" id="3.40.50.300">
    <property type="entry name" value="P-loop containing nucleotide triphosphate hydrolases"/>
    <property type="match status" value="3"/>
</dbReference>
<dbReference type="Pfam" id="PF13361">
    <property type="entry name" value="UvrD_C"/>
    <property type="match status" value="1"/>
</dbReference>
<dbReference type="EC" id="5.6.2.4" evidence="9"/>
<dbReference type="GO" id="GO:0043138">
    <property type="term" value="F:3'-5' DNA helicase activity"/>
    <property type="evidence" value="ECO:0007669"/>
    <property type="project" value="UniProtKB-EC"/>
</dbReference>
<keyword evidence="17" id="KW-1185">Reference proteome</keyword>
<dbReference type="KEGG" id="saes:HBH39_19170"/>
<protein>
    <recommendedName>
        <fullName evidence="9">DNA 3'-5' helicase</fullName>
        <ecNumber evidence="9">5.6.2.4</ecNumber>
    </recommendedName>
    <alternativeName>
        <fullName evidence="10">DNA 3'-5' helicase II</fullName>
    </alternativeName>
</protein>
<reference evidence="16 17" key="1">
    <citation type="submission" date="2020-03" db="EMBL/GenBank/DDBJ databases">
        <title>Complete genome sequence of Shewanella sp.</title>
        <authorList>
            <person name="Kim Y.-S."/>
            <person name="Kim S.-J."/>
            <person name="Jung H.-K."/>
            <person name="Kim K.-H."/>
        </authorList>
    </citation>
    <scope>NUCLEOTIDE SEQUENCE [LARGE SCALE GENOMIC DNA]</scope>
    <source>
        <strain evidence="16 17">PN3F2</strain>
        <plasmid evidence="16 17">pPN3F2_2</plasmid>
    </source>
</reference>
<dbReference type="Pfam" id="PF00580">
    <property type="entry name" value="UvrD-helicase"/>
    <property type="match status" value="1"/>
</dbReference>
<dbReference type="AlphaFoldDB" id="A0A6G9QQA1"/>
<dbReference type="PROSITE" id="PS51198">
    <property type="entry name" value="UVRD_HELICASE_ATP_BIND"/>
    <property type="match status" value="1"/>
</dbReference>
<evidence type="ECO:0000256" key="13">
    <source>
        <dbReference type="SAM" id="MobiDB-lite"/>
    </source>
</evidence>
<sequence length="824" mass="92320">MINEVLGRLNKQQLEVATTTSGIIRTIAGPGTGKTGTQTAHIANLINQGVPPEAILAITFTNKAASETRHRIVKNTQDLGNVGWQVAASTYHSFCRKFVLKPFQNHEIFYEMGYLNGFIILDDTDSESVMKDVYANSVGGFSLVLDALAINEKQMLQHISNYRANGIDYNEFSQSIKHDVIKMAAAKEVKSIIDAYPKSLKDVSKDNREQMVKEVGLKLQSIKGDFTDCVVAIAWKQYAKACAEADGLDFDDQLLFTMKLLKEDPNVAARLAKRFQYIFLDEFQDANLCQWELVKSIIEQQANPAVFIVGDDRQSIYRFRHADVDIMKNLEHEFPGCITNSLIYNYRSTGAIIDLSNALSRDMPNQIGDGQLIAASKVQGEKPSLEIYKTALDEANGVVADIQALIAKGENPSDIAVLYRNRSVNKEIIEALNKARMDYEIIGDVGFYQTAEIKSAVATLRILTRNNDVFAYAKVLDYATVGISPVRLKTTTHENGCTPLAAIAMIMEKDKRAKNKAEGFVTDLQNLIKTSSQIISKDKFLSMVLNTPELKLHYDTNPAIREKASVHYQEYNAHSVNKLVTEFKQFWESYLLPSFVKDSKKVAEKKSANTDGSVDDIANELVEKRATNFNVILERISADLLKPDAVLSELVDDLVQRIDQDGDEQLDSIQLLTNHASKGLEFQHVFLIGTEEESYNSLESDVEDIEEEGRNFFVALTRAEKTLHISASETRVVNGNFTNRSLLKLLYPLLDKLNISENTLSILNGPDARFEDEFQVDPTPTNEGIAKEMQRIGDKFKQRHVDKQPTPDIEDETEADFNPSPGFY</sequence>
<keyword evidence="16" id="KW-0614">Plasmid</keyword>
<dbReference type="Gene3D" id="1.10.486.10">
    <property type="entry name" value="PCRA, domain 4"/>
    <property type="match status" value="1"/>
</dbReference>
<dbReference type="InterPro" id="IPR014017">
    <property type="entry name" value="DNA_helicase_UvrD-like_C"/>
</dbReference>
<evidence type="ECO:0000256" key="8">
    <source>
        <dbReference type="ARBA" id="ARBA00034617"/>
    </source>
</evidence>
<comment type="catalytic activity">
    <reaction evidence="11">
        <text>ATP + H2O = ADP + phosphate + H(+)</text>
        <dbReference type="Rhea" id="RHEA:13065"/>
        <dbReference type="ChEBI" id="CHEBI:15377"/>
        <dbReference type="ChEBI" id="CHEBI:15378"/>
        <dbReference type="ChEBI" id="CHEBI:30616"/>
        <dbReference type="ChEBI" id="CHEBI:43474"/>
        <dbReference type="ChEBI" id="CHEBI:456216"/>
        <dbReference type="EC" id="5.6.2.4"/>
    </reaction>
</comment>
<comment type="catalytic activity">
    <reaction evidence="8">
        <text>Couples ATP hydrolysis with the unwinding of duplex DNA by translocating in the 3'-5' direction.</text>
        <dbReference type="EC" id="5.6.2.4"/>
    </reaction>
</comment>
<dbReference type="EMBL" id="CP050315">
    <property type="protein sequence ID" value="QIR16598.1"/>
    <property type="molecule type" value="Genomic_DNA"/>
</dbReference>
<proteinExistence type="inferred from homology"/>
<dbReference type="SUPFAM" id="SSF52540">
    <property type="entry name" value="P-loop containing nucleoside triphosphate hydrolases"/>
    <property type="match status" value="1"/>
</dbReference>
<organism evidence="16 17">
    <name type="scientific">Shewanella aestuarii</name>
    <dbReference type="NCBI Taxonomy" id="1028752"/>
    <lineage>
        <taxon>Bacteria</taxon>
        <taxon>Pseudomonadati</taxon>
        <taxon>Pseudomonadota</taxon>
        <taxon>Gammaproteobacteria</taxon>
        <taxon>Alteromonadales</taxon>
        <taxon>Shewanellaceae</taxon>
        <taxon>Shewanella</taxon>
    </lineage>
</organism>
<keyword evidence="4 12" id="KW-0347">Helicase</keyword>
<evidence type="ECO:0000313" key="17">
    <source>
        <dbReference type="Proteomes" id="UP000502608"/>
    </source>
</evidence>
<feature type="binding site" evidence="12">
    <location>
        <begin position="28"/>
        <end position="35"/>
    </location>
    <ligand>
        <name>ATP</name>
        <dbReference type="ChEBI" id="CHEBI:30616"/>
    </ligand>
</feature>
<feature type="domain" description="UvrD-like helicase ATP-binding" evidence="14">
    <location>
        <begin position="7"/>
        <end position="349"/>
    </location>
</feature>
<evidence type="ECO:0000256" key="6">
    <source>
        <dbReference type="ARBA" id="ARBA00023125"/>
    </source>
</evidence>
<evidence type="ECO:0000256" key="3">
    <source>
        <dbReference type="ARBA" id="ARBA00022801"/>
    </source>
</evidence>
<feature type="domain" description="UvrD-like helicase C-terminal" evidence="15">
    <location>
        <begin position="350"/>
        <end position="679"/>
    </location>
</feature>
<feature type="region of interest" description="Disordered" evidence="13">
    <location>
        <begin position="794"/>
        <end position="824"/>
    </location>
</feature>
<evidence type="ECO:0000256" key="7">
    <source>
        <dbReference type="ARBA" id="ARBA00023235"/>
    </source>
</evidence>
<evidence type="ECO:0000259" key="15">
    <source>
        <dbReference type="PROSITE" id="PS51217"/>
    </source>
</evidence>
<keyword evidence="5 12" id="KW-0067">ATP-binding</keyword>
<dbReference type="GO" id="GO:0000725">
    <property type="term" value="P:recombinational repair"/>
    <property type="evidence" value="ECO:0007669"/>
    <property type="project" value="TreeGrafter"/>
</dbReference>
<evidence type="ECO:0000256" key="5">
    <source>
        <dbReference type="ARBA" id="ARBA00022840"/>
    </source>
</evidence>
<dbReference type="GO" id="GO:0005524">
    <property type="term" value="F:ATP binding"/>
    <property type="evidence" value="ECO:0007669"/>
    <property type="project" value="UniProtKB-UniRule"/>
</dbReference>
<dbReference type="InterPro" id="IPR000212">
    <property type="entry name" value="DNA_helicase_UvrD/REP"/>
</dbReference>
<dbReference type="PANTHER" id="PTHR11070">
    <property type="entry name" value="UVRD / RECB / PCRA DNA HELICASE FAMILY MEMBER"/>
    <property type="match status" value="1"/>
</dbReference>
<evidence type="ECO:0000256" key="12">
    <source>
        <dbReference type="PROSITE-ProRule" id="PRU00560"/>
    </source>
</evidence>
<accession>A0A6G9QQA1</accession>
<dbReference type="InterPro" id="IPR013986">
    <property type="entry name" value="DExx_box_DNA_helicase_dom_sf"/>
</dbReference>
<geneLocation type="plasmid" evidence="16 17">
    <name>pPN3F2_2</name>
</geneLocation>
<dbReference type="CDD" id="cd17932">
    <property type="entry name" value="DEXQc_UvrD"/>
    <property type="match status" value="1"/>
</dbReference>
<evidence type="ECO:0000256" key="1">
    <source>
        <dbReference type="ARBA" id="ARBA00009922"/>
    </source>
</evidence>
<name>A0A6G9QQA1_9GAMM</name>
<keyword evidence="3 12" id="KW-0378">Hydrolase</keyword>
<comment type="similarity">
    <text evidence="1">Belongs to the helicase family. UvrD subfamily.</text>
</comment>
<evidence type="ECO:0000256" key="10">
    <source>
        <dbReference type="ARBA" id="ARBA00034923"/>
    </source>
</evidence>
<evidence type="ECO:0000256" key="2">
    <source>
        <dbReference type="ARBA" id="ARBA00022741"/>
    </source>
</evidence>
<dbReference type="InterPro" id="IPR027417">
    <property type="entry name" value="P-loop_NTPase"/>
</dbReference>
<evidence type="ECO:0000259" key="14">
    <source>
        <dbReference type="PROSITE" id="PS51198"/>
    </source>
</evidence>
<keyword evidence="6" id="KW-0238">DNA-binding</keyword>
<dbReference type="GO" id="GO:0003677">
    <property type="term" value="F:DNA binding"/>
    <property type="evidence" value="ECO:0007669"/>
    <property type="project" value="UniProtKB-KW"/>
</dbReference>
<evidence type="ECO:0000256" key="4">
    <source>
        <dbReference type="ARBA" id="ARBA00022806"/>
    </source>
</evidence>
<evidence type="ECO:0000256" key="9">
    <source>
        <dbReference type="ARBA" id="ARBA00034808"/>
    </source>
</evidence>
<evidence type="ECO:0000313" key="16">
    <source>
        <dbReference type="EMBL" id="QIR16598.1"/>
    </source>
</evidence>
<dbReference type="PROSITE" id="PS51217">
    <property type="entry name" value="UVRD_HELICASE_CTER"/>
    <property type="match status" value="1"/>
</dbReference>
<keyword evidence="7" id="KW-0413">Isomerase</keyword>
<keyword evidence="2 12" id="KW-0547">Nucleotide-binding</keyword>
<dbReference type="Proteomes" id="UP000502608">
    <property type="component" value="Plasmid pPN3F2_2"/>
</dbReference>
<dbReference type="GO" id="GO:0016787">
    <property type="term" value="F:hydrolase activity"/>
    <property type="evidence" value="ECO:0007669"/>
    <property type="project" value="UniProtKB-UniRule"/>
</dbReference>
<dbReference type="Gene3D" id="1.10.10.160">
    <property type="match status" value="1"/>
</dbReference>
<dbReference type="RefSeq" id="WP_167680426.1">
    <property type="nucleotide sequence ID" value="NZ_CP050315.1"/>
</dbReference>
<feature type="compositionally biased region" description="Basic and acidic residues" evidence="13">
    <location>
        <begin position="794"/>
        <end position="805"/>
    </location>
</feature>